<feature type="compositionally biased region" description="Polar residues" evidence="1">
    <location>
        <begin position="319"/>
        <end position="333"/>
    </location>
</feature>
<feature type="region of interest" description="Disordered" evidence="1">
    <location>
        <begin position="302"/>
        <end position="333"/>
    </location>
</feature>
<evidence type="ECO:0000313" key="3">
    <source>
        <dbReference type="Proteomes" id="UP000314294"/>
    </source>
</evidence>
<name>A0A4Z2HLP1_9TELE</name>
<protein>
    <submittedName>
        <fullName evidence="2">Protein FAM111A</fullName>
    </submittedName>
</protein>
<accession>A0A4Z2HLP1</accession>
<proteinExistence type="predicted"/>
<dbReference type="Gene3D" id="2.40.10.10">
    <property type="entry name" value="Trypsin-like serine proteases"/>
    <property type="match status" value="2"/>
</dbReference>
<evidence type="ECO:0000256" key="1">
    <source>
        <dbReference type="SAM" id="MobiDB-lite"/>
    </source>
</evidence>
<reference evidence="2 3" key="1">
    <citation type="submission" date="2019-03" db="EMBL/GenBank/DDBJ databases">
        <title>First draft genome of Liparis tanakae, snailfish: a comprehensive survey of snailfish specific genes.</title>
        <authorList>
            <person name="Kim W."/>
            <person name="Song I."/>
            <person name="Jeong J.-H."/>
            <person name="Kim D."/>
            <person name="Kim S."/>
            <person name="Ryu S."/>
            <person name="Song J.Y."/>
            <person name="Lee S.K."/>
        </authorList>
    </citation>
    <scope>NUCLEOTIDE SEQUENCE [LARGE SCALE GENOMIC DNA]</scope>
    <source>
        <tissue evidence="2">Muscle</tissue>
    </source>
</reference>
<dbReference type="InterPro" id="IPR009003">
    <property type="entry name" value="Peptidase_S1_PA"/>
</dbReference>
<dbReference type="GO" id="GO:0000785">
    <property type="term" value="C:chromatin"/>
    <property type="evidence" value="ECO:0007669"/>
    <property type="project" value="TreeGrafter"/>
</dbReference>
<dbReference type="EMBL" id="SRLO01000219">
    <property type="protein sequence ID" value="TNN66441.1"/>
    <property type="molecule type" value="Genomic_DNA"/>
</dbReference>
<feature type="compositionally biased region" description="Basic and acidic residues" evidence="1">
    <location>
        <begin position="26"/>
        <end position="39"/>
    </location>
</feature>
<dbReference type="OrthoDB" id="10025068at2759"/>
<sequence length="724" mass="80944">MFIQLLSVKEGTRPNQLFDYNSSLPEKQEQMEPPPDQHLKTTNNGQMDKVVKEETDDPNGESGQPPDVHTAAKPCVKLETSGWTPPLVQSPEGSAPVPHGSLNKWEEEPHETHTFVWCWGTSSRTITCNKARTVENSLMTTSPRFREIVGKNKKKELVIVRDGKAISSHCPCSLIGKDEKLTIKYVKAVNKPKQIVTGSDRCQRKGPPSELVMFHLMTTGGENLQTKIMINLALNKCIDEITVYAYKGETVKQALKRDGRLGNELFTKNCELSNKSTEVTTEMSSLVDDLDGKTFKIILLNRDRPPDSQPSSLEDAPLEQSSTTESVNVNTPKKTVVLDGKGAPDSHLCEKTHSKMMQSYLNSQFQDFMESKEISVSGLTPIKHLRVEYGKNVQRCKEVKTMKQLGELSNSVCSVRVNGKPKGSGFHLFDKFVLTNGHVVENVYDASTLQLTEKLTVHFSYESVGQVDSGVEVEEVVGLEYAHDASGHKHDWALLRISADQNVPDVLLKQIGLCPKSGGICIIGHPGDSPKMADPCFIVPTEERSEIVERHRRENPEGVLPFNEAVQLITHRFFDEVKHDKQNRQALHYETCLDFGSSGSPVFDEHCNVVAMHSGGYPYTNTTGKQQSVVEFGYAASIIIERIVAVMVLKNKFAVLKEYLACDYKHQQHVHNNVKKLLESINFRFTAATETIVTGDESLRKFFEFLSREDPVQMDVDVVSQIQS</sequence>
<dbReference type="PANTHER" id="PTHR14389">
    <property type="entry name" value="SI:CH1073-475A24.1"/>
    <property type="match status" value="1"/>
</dbReference>
<dbReference type="PANTHER" id="PTHR14389:SF3">
    <property type="entry name" value="PROTEIN FAM111A-LIKE"/>
    <property type="match status" value="1"/>
</dbReference>
<dbReference type="Proteomes" id="UP000314294">
    <property type="component" value="Unassembled WGS sequence"/>
</dbReference>
<dbReference type="AlphaFoldDB" id="A0A4Z2HLP1"/>
<dbReference type="SUPFAM" id="SSF50494">
    <property type="entry name" value="Trypsin-like serine proteases"/>
    <property type="match status" value="1"/>
</dbReference>
<dbReference type="InterPro" id="IPR043504">
    <property type="entry name" value="Peptidase_S1_PA_chymotrypsin"/>
</dbReference>
<dbReference type="Pfam" id="PF13365">
    <property type="entry name" value="Trypsin_2"/>
    <property type="match status" value="1"/>
</dbReference>
<organism evidence="2 3">
    <name type="scientific">Liparis tanakae</name>
    <name type="common">Tanaka's snailfish</name>
    <dbReference type="NCBI Taxonomy" id="230148"/>
    <lineage>
        <taxon>Eukaryota</taxon>
        <taxon>Metazoa</taxon>
        <taxon>Chordata</taxon>
        <taxon>Craniata</taxon>
        <taxon>Vertebrata</taxon>
        <taxon>Euteleostomi</taxon>
        <taxon>Actinopterygii</taxon>
        <taxon>Neopterygii</taxon>
        <taxon>Teleostei</taxon>
        <taxon>Neoteleostei</taxon>
        <taxon>Acanthomorphata</taxon>
        <taxon>Eupercaria</taxon>
        <taxon>Perciformes</taxon>
        <taxon>Cottioidei</taxon>
        <taxon>Cottales</taxon>
        <taxon>Liparidae</taxon>
        <taxon>Liparis</taxon>
    </lineage>
</organism>
<keyword evidence="3" id="KW-1185">Reference proteome</keyword>
<dbReference type="GO" id="GO:0005634">
    <property type="term" value="C:nucleus"/>
    <property type="evidence" value="ECO:0007669"/>
    <property type="project" value="TreeGrafter"/>
</dbReference>
<gene>
    <name evidence="2" type="primary">FAM111A_2</name>
    <name evidence="2" type="ORF">EYF80_023349</name>
</gene>
<comment type="caution">
    <text evidence="2">The sequence shown here is derived from an EMBL/GenBank/DDBJ whole genome shotgun (WGS) entry which is preliminary data.</text>
</comment>
<dbReference type="GO" id="GO:0006260">
    <property type="term" value="P:DNA replication"/>
    <property type="evidence" value="ECO:0007669"/>
    <property type="project" value="TreeGrafter"/>
</dbReference>
<evidence type="ECO:0000313" key="2">
    <source>
        <dbReference type="EMBL" id="TNN66441.1"/>
    </source>
</evidence>
<feature type="region of interest" description="Disordered" evidence="1">
    <location>
        <begin position="25"/>
        <end position="104"/>
    </location>
</feature>